<feature type="compositionally biased region" description="Basic and acidic residues" evidence="1">
    <location>
        <begin position="8"/>
        <end position="29"/>
    </location>
</feature>
<feature type="region of interest" description="Disordered" evidence="1">
    <location>
        <begin position="1"/>
        <end position="38"/>
    </location>
</feature>
<proteinExistence type="predicted"/>
<accession>A0A414V041</accession>
<organism evidence="2 3">
    <name type="scientific">Mediterraneibacter gnavus</name>
    <name type="common">Ruminococcus gnavus</name>
    <dbReference type="NCBI Taxonomy" id="33038"/>
    <lineage>
        <taxon>Bacteria</taxon>
        <taxon>Bacillati</taxon>
        <taxon>Bacillota</taxon>
        <taxon>Clostridia</taxon>
        <taxon>Lachnospirales</taxon>
        <taxon>Lachnospiraceae</taxon>
        <taxon>Mediterraneibacter</taxon>
    </lineage>
</organism>
<dbReference type="InterPro" id="IPR006448">
    <property type="entry name" value="Phage_term_ssu_P27"/>
</dbReference>
<name>A0A414V041_MEDGN</name>
<dbReference type="NCBIfam" id="TIGR01558">
    <property type="entry name" value="sm_term_P27"/>
    <property type="match status" value="1"/>
</dbReference>
<reference evidence="2 3" key="1">
    <citation type="submission" date="2018-08" db="EMBL/GenBank/DDBJ databases">
        <title>A genome reference for cultivated species of the human gut microbiota.</title>
        <authorList>
            <person name="Zou Y."/>
            <person name="Xue W."/>
            <person name="Luo G."/>
        </authorList>
    </citation>
    <scope>NUCLEOTIDE SEQUENCE [LARGE SCALE GENOMIC DNA]</scope>
    <source>
        <strain evidence="2 3">AM21-18</strain>
    </source>
</reference>
<dbReference type="EMBL" id="QRIS01000002">
    <property type="protein sequence ID" value="RHG88393.1"/>
    <property type="molecule type" value="Genomic_DNA"/>
</dbReference>
<protein>
    <submittedName>
        <fullName evidence="2">Phage terminase small subunit P27 family</fullName>
    </submittedName>
</protein>
<sequence>MGRRRKPKDMQKAHLTQAEKERREEEERTVSTGNEQLKTPPEWLFNRTAKAEWRRITKELQKIEVVGNLDKANLAGYCNAYAAYRDVTEKLKGEDYCIERETRNGTMIVKNPLLSVQKEYAEEMRKFAALCGMTVDARLKAAVIKVDEKNQEIEDKFGEI</sequence>
<dbReference type="RefSeq" id="WP_118208098.1">
    <property type="nucleotide sequence ID" value="NZ_JADYUQ010000010.1"/>
</dbReference>
<evidence type="ECO:0000313" key="3">
    <source>
        <dbReference type="Proteomes" id="UP000283981"/>
    </source>
</evidence>
<comment type="caution">
    <text evidence="2">The sequence shown here is derived from an EMBL/GenBank/DDBJ whole genome shotgun (WGS) entry which is preliminary data.</text>
</comment>
<dbReference type="Proteomes" id="UP000283981">
    <property type="component" value="Unassembled WGS sequence"/>
</dbReference>
<gene>
    <name evidence="2" type="ORF">DW243_01100</name>
</gene>
<evidence type="ECO:0000313" key="2">
    <source>
        <dbReference type="EMBL" id="RHG88393.1"/>
    </source>
</evidence>
<dbReference type="Pfam" id="PF05119">
    <property type="entry name" value="Terminase_4"/>
    <property type="match status" value="1"/>
</dbReference>
<dbReference type="AlphaFoldDB" id="A0A414V041"/>
<evidence type="ECO:0000256" key="1">
    <source>
        <dbReference type="SAM" id="MobiDB-lite"/>
    </source>
</evidence>